<keyword evidence="2" id="KW-1185">Reference proteome</keyword>
<comment type="caution">
    <text evidence="1">The sequence shown here is derived from an EMBL/GenBank/DDBJ whole genome shotgun (WGS) entry which is preliminary data.</text>
</comment>
<name>A0ACC0CX37_9PEZI</name>
<reference evidence="1 2" key="1">
    <citation type="journal article" date="2022" name="New Phytol.">
        <title>Ecological generalism drives hyperdiversity of secondary metabolite gene clusters in xylarialean endophytes.</title>
        <authorList>
            <person name="Franco M.E.E."/>
            <person name="Wisecaver J.H."/>
            <person name="Arnold A.E."/>
            <person name="Ju Y.M."/>
            <person name="Slot J.C."/>
            <person name="Ahrendt S."/>
            <person name="Moore L.P."/>
            <person name="Eastman K.E."/>
            <person name="Scott K."/>
            <person name="Konkel Z."/>
            <person name="Mondo S.J."/>
            <person name="Kuo A."/>
            <person name="Hayes R.D."/>
            <person name="Haridas S."/>
            <person name="Andreopoulos B."/>
            <person name="Riley R."/>
            <person name="LaButti K."/>
            <person name="Pangilinan J."/>
            <person name="Lipzen A."/>
            <person name="Amirebrahimi M."/>
            <person name="Yan J."/>
            <person name="Adam C."/>
            <person name="Keymanesh K."/>
            <person name="Ng V."/>
            <person name="Louie K."/>
            <person name="Northen T."/>
            <person name="Drula E."/>
            <person name="Henrissat B."/>
            <person name="Hsieh H.M."/>
            <person name="Youens-Clark K."/>
            <person name="Lutzoni F."/>
            <person name="Miadlikowska J."/>
            <person name="Eastwood D.C."/>
            <person name="Hamelin R.C."/>
            <person name="Grigoriev I.V."/>
            <person name="U'Ren J.M."/>
        </authorList>
    </citation>
    <scope>NUCLEOTIDE SEQUENCE [LARGE SCALE GENOMIC DNA]</scope>
    <source>
        <strain evidence="1 2">ER1909</strain>
    </source>
</reference>
<sequence>MMATEPTFTKPDAFLTDSALAQSAVTSNEIQDASYSSATVNSTTSAEHKQIADVVNELVNSAEASVSGSDTEASKADLPKHLVDRNNVRNSSTIKKPLSFKSVSVNRTFLAPKASTNSTSRPDSSPGTTSATPQPIHSNSASRLKLVAKSGSSLGGSTKTLSSNGKPANAPDPSTVWNRNRPIPQPEQKKLSDEELMQKFGIHMADRLGPEDTKGQSNWADIEDDDEWAPETITWTDGTKITLPQADEAPPTPITVPATLHKEPAPVPPKPKSPTPIASAIGSPSVKPSGIASGKSLVLKGAPEKPTLVAKPPAVPTPARSPWARLPPVEKVPPGQIDGPAAASASRPPAREHIPVTSATPPPMTKEIAADDFSRAGFQDGHMNNHSQLFNSHSGRYEPVADRRGSRNDIYGRQPAVLQRPQHHDQQGPAEPSAAFQTSRMSGQDPIPYGRRRGSSNVSGTSGSLAHKLGRQHDIPLPLESLHSQSGSVITEGAESPISTRTFSPANNQPTPRLQHSQPYQPRPSPGQTNVTSHYSPTIDAPPNENDFAEQKRIMHERRQKAVQRRQEEEARLEEEKRARIAEKLAAMGPAPERKSSAKEGKKDDTPAVPTSAQQNSVRANSTAESGAATKALVESSNLTTTTTGDVKPISDKQVDGEASRPLEQAEKYRNGMGHLANVPKPPSTSTPWPGAPAPQQPERLTSSWTNSQNSARNIWSDKPSLGNGPPLGNGSFNPDLSVLPDSHPVPITERSHRPAPIGPPRSTSQQPGRPDSMPGNRLAPIGPPRGRHPNMAQTSEHAPANPWQSFAANVRDDDRRRALEMQERVEAQANQPTLQMRETWRCADGTVREVKRVEPGTIPKTGSNQNESGNSFKPRAADALSESNRPSAQEVTELAKHSKGFMPTDFAIQNAAREATIRDTNSIRPDLGGQPVGPGHTAQSRSSSRFFPSNNAHPRGTPSRDSHAQEEARTKSPTPPPPTADGHPVFDGDVNRPHVALPPARPIVKLPPSNNPSPVVPHAKPAPISFAAAAAAVPVRGSQQPGTTRPTSRGVGYNGIAQKPHEIASQENWQDKINSLMGKKTAPPIRSVAVDSSSKIALDHSQFLDLATVALPVPGLSHSVSSLDSEDGDFTSKEMAEECFGEQEMGSLPAVRLPSETPDALWQAVEPDFDPAPARLRVDATGAEAFRFLPDMSSGRVVVRISNPLMFEPKTVLMPFANHRSGSNSRRQGTRGGPRRLSGRTGQRGGRDHTDHSDHASSSPGRPPSTRTGRGGFRPRTEHWGRHASAASAAQS</sequence>
<protein>
    <submittedName>
        <fullName evidence="1">Uncharacterized protein</fullName>
    </submittedName>
</protein>
<gene>
    <name evidence="1" type="ORF">F4821DRAFT_165428</name>
</gene>
<organism evidence="1 2">
    <name type="scientific">Hypoxylon rubiginosum</name>
    <dbReference type="NCBI Taxonomy" id="110542"/>
    <lineage>
        <taxon>Eukaryota</taxon>
        <taxon>Fungi</taxon>
        <taxon>Dikarya</taxon>
        <taxon>Ascomycota</taxon>
        <taxon>Pezizomycotina</taxon>
        <taxon>Sordariomycetes</taxon>
        <taxon>Xylariomycetidae</taxon>
        <taxon>Xylariales</taxon>
        <taxon>Hypoxylaceae</taxon>
        <taxon>Hypoxylon</taxon>
    </lineage>
</organism>
<evidence type="ECO:0000313" key="1">
    <source>
        <dbReference type="EMBL" id="KAI6084848.1"/>
    </source>
</evidence>
<evidence type="ECO:0000313" key="2">
    <source>
        <dbReference type="Proteomes" id="UP001497680"/>
    </source>
</evidence>
<dbReference type="Proteomes" id="UP001497680">
    <property type="component" value="Unassembled WGS sequence"/>
</dbReference>
<proteinExistence type="predicted"/>
<accession>A0ACC0CX37</accession>
<dbReference type="EMBL" id="MU394332">
    <property type="protein sequence ID" value="KAI6084848.1"/>
    <property type="molecule type" value="Genomic_DNA"/>
</dbReference>